<name>A0A7G6X571_9ACTN</name>
<protein>
    <recommendedName>
        <fullName evidence="4">Right handed beta helix domain-containing protein</fullName>
    </recommendedName>
</protein>
<evidence type="ECO:0000313" key="2">
    <source>
        <dbReference type="EMBL" id="QNE21386.1"/>
    </source>
</evidence>
<organism evidence="2 3">
    <name type="scientific">Kribbella qitaiheensis</name>
    <dbReference type="NCBI Taxonomy" id="1544730"/>
    <lineage>
        <taxon>Bacteria</taxon>
        <taxon>Bacillati</taxon>
        <taxon>Actinomycetota</taxon>
        <taxon>Actinomycetes</taxon>
        <taxon>Propionibacteriales</taxon>
        <taxon>Kribbellaceae</taxon>
        <taxon>Kribbella</taxon>
    </lineage>
</organism>
<dbReference type="SUPFAM" id="SSF51126">
    <property type="entry name" value="Pectin lyase-like"/>
    <property type="match status" value="1"/>
</dbReference>
<gene>
    <name evidence="2" type="ORF">F1D05_30030</name>
</gene>
<dbReference type="InterPro" id="IPR011050">
    <property type="entry name" value="Pectin_lyase_fold/virulence"/>
</dbReference>
<dbReference type="KEGG" id="kqi:F1D05_30030"/>
<dbReference type="InterPro" id="IPR012334">
    <property type="entry name" value="Pectin_lyas_fold"/>
</dbReference>
<accession>A0A7G6X571</accession>
<reference evidence="2 3" key="2">
    <citation type="journal article" date="2020" name="Microbiol. Resour. Announc.">
        <title>Antarctic desert soil bacteria exhibit high novel natural product potential, evaluated through long-read genome sequencing and comparative genomics.</title>
        <authorList>
            <person name="Benaud N."/>
            <person name="Edwards R.J."/>
            <person name="Amos T.G."/>
            <person name="D'Agostino P.M."/>
            <person name="Gutierrez-Chavez C."/>
            <person name="Montgomery K."/>
            <person name="Nicetic I."/>
            <person name="Ferrari B.C."/>
        </authorList>
    </citation>
    <scope>NUCLEOTIDE SEQUENCE [LARGE SCALE GENOMIC DNA]</scope>
    <source>
        <strain evidence="2 3">SPB151</strain>
    </source>
</reference>
<reference evidence="3" key="1">
    <citation type="submission" date="2019-09" db="EMBL/GenBank/DDBJ databases">
        <title>Antimicrobial potential of Antarctic Bacteria.</title>
        <authorList>
            <person name="Benaud N."/>
            <person name="Edwards R.J."/>
            <person name="Ferrari B.C."/>
        </authorList>
    </citation>
    <scope>NUCLEOTIDE SEQUENCE [LARGE SCALE GENOMIC DNA]</scope>
    <source>
        <strain evidence="3">SPB151</strain>
    </source>
</reference>
<keyword evidence="3" id="KW-1185">Reference proteome</keyword>
<evidence type="ECO:0008006" key="4">
    <source>
        <dbReference type="Google" id="ProtNLM"/>
    </source>
</evidence>
<feature type="signal peptide" evidence="1">
    <location>
        <begin position="1"/>
        <end position="25"/>
    </location>
</feature>
<evidence type="ECO:0000256" key="1">
    <source>
        <dbReference type="SAM" id="SignalP"/>
    </source>
</evidence>
<keyword evidence="1" id="KW-0732">Signal</keyword>
<dbReference type="Gene3D" id="2.160.20.10">
    <property type="entry name" value="Single-stranded right-handed beta-helix, Pectin lyase-like"/>
    <property type="match status" value="1"/>
</dbReference>
<proteinExistence type="predicted"/>
<dbReference type="RefSeq" id="WP_185443787.1">
    <property type="nucleotide sequence ID" value="NZ_CP043661.1"/>
</dbReference>
<dbReference type="SMART" id="SM00710">
    <property type="entry name" value="PbH1"/>
    <property type="match status" value="6"/>
</dbReference>
<dbReference type="Proteomes" id="UP000515563">
    <property type="component" value="Chromosome"/>
</dbReference>
<feature type="chain" id="PRO_5038819784" description="Right handed beta helix domain-containing protein" evidence="1">
    <location>
        <begin position="26"/>
        <end position="438"/>
    </location>
</feature>
<dbReference type="InterPro" id="IPR006626">
    <property type="entry name" value="PbH1"/>
</dbReference>
<dbReference type="AlphaFoldDB" id="A0A7G6X571"/>
<dbReference type="EMBL" id="CP043661">
    <property type="protein sequence ID" value="QNE21386.1"/>
    <property type="molecule type" value="Genomic_DNA"/>
</dbReference>
<evidence type="ECO:0000313" key="3">
    <source>
        <dbReference type="Proteomes" id="UP000515563"/>
    </source>
</evidence>
<sequence>MALTIMTSAAVVAAAQLTAAAPGQADVRAAIDYGTSGNGNPQTSDCTVDVDPGGSINDAISRVGSGAIVCVRAGDYRDQTVNLDKGGVVVRSNGISRIKGAVVRGKGATLDGFTVVGGDYNSPKSGIVFAGDGIKIVNNLVNGGKLIYGISCERGSCNNGLVAQNTVTGIESIGMFIEDGTGTVVERNNIYDLHKDRTGQGYDVDGIRFWGRHTFRYNYIHDINEFSSKDNPHTDCFQTYNNGTPSAGTLIENNYCLRVSRQCLIAQNNSASSYQIRDITFRDNVCETYDSQGINLGSMSGVVIENNLILSGFRYQIINLEEQAAHLANTNTTVRNNILVRAESRATTYRRSGGSTSEHFSNNLELLDTSIKTRDSEFNNSSGPYPERRSADFSSYRSYASARNIVDKGRTGNASATDIDGGPRVLGASIDIGPFEIR</sequence>